<reference evidence="8" key="1">
    <citation type="submission" date="2025-08" db="UniProtKB">
        <authorList>
            <consortium name="RefSeq"/>
        </authorList>
    </citation>
    <scope>IDENTIFICATION</scope>
    <source>
        <tissue evidence="8">Blood</tissue>
    </source>
</reference>
<name>A0A6J3GNJ5_SAPAP</name>
<evidence type="ECO:0000256" key="2">
    <source>
        <dbReference type="ARBA" id="ARBA00005771"/>
    </source>
</evidence>
<evidence type="ECO:0000256" key="3">
    <source>
        <dbReference type="ARBA" id="ARBA00022490"/>
    </source>
</evidence>
<evidence type="ECO:0000313" key="8">
    <source>
        <dbReference type="RefSeq" id="XP_032119052.1"/>
    </source>
</evidence>
<evidence type="ECO:0000256" key="4">
    <source>
        <dbReference type="ARBA" id="ARBA00022679"/>
    </source>
</evidence>
<keyword evidence="7" id="KW-1185">Reference proteome</keyword>
<evidence type="ECO:0000256" key="1">
    <source>
        <dbReference type="ARBA" id="ARBA00004496"/>
    </source>
</evidence>
<dbReference type="SUPFAM" id="SSF52540">
    <property type="entry name" value="P-loop containing nucleoside triphosphate hydrolases"/>
    <property type="match status" value="1"/>
</dbReference>
<dbReference type="PANTHER" id="PTHR11783">
    <property type="entry name" value="SULFOTRANSFERASE SULT"/>
    <property type="match status" value="1"/>
</dbReference>
<dbReference type="InterPro" id="IPR000863">
    <property type="entry name" value="Sulfotransferase_dom"/>
</dbReference>
<evidence type="ECO:0000313" key="7">
    <source>
        <dbReference type="Proteomes" id="UP000504640"/>
    </source>
</evidence>
<dbReference type="Pfam" id="PF00685">
    <property type="entry name" value="Sulfotransfer_1"/>
    <property type="match status" value="1"/>
</dbReference>
<dbReference type="EC" id="2.8.2.-" evidence="5"/>
<dbReference type="GeneID" id="116539917"/>
<keyword evidence="4 5" id="KW-0808">Transferase</keyword>
<dbReference type="Proteomes" id="UP000504640">
    <property type="component" value="Unplaced"/>
</dbReference>
<dbReference type="Gene3D" id="3.40.50.300">
    <property type="entry name" value="P-loop containing nucleotide triphosphate hydrolases"/>
    <property type="match status" value="1"/>
</dbReference>
<evidence type="ECO:0000256" key="5">
    <source>
        <dbReference type="RuleBase" id="RU361155"/>
    </source>
</evidence>
<comment type="subcellular location">
    <subcellularLocation>
        <location evidence="1">Cytoplasm</location>
    </subcellularLocation>
</comment>
<dbReference type="GO" id="GO:0005737">
    <property type="term" value="C:cytoplasm"/>
    <property type="evidence" value="ECO:0007669"/>
    <property type="project" value="UniProtKB-SubCell"/>
</dbReference>
<accession>A0A6J3GNJ5</accession>
<keyword evidence="3" id="KW-0963">Cytoplasm</keyword>
<proteinExistence type="inferred from homology"/>
<dbReference type="FunFam" id="3.40.50.300:FF:000433">
    <property type="entry name" value="Estrogen sulfotransferase"/>
    <property type="match status" value="1"/>
</dbReference>
<dbReference type="AlphaFoldDB" id="A0A6J3GNJ5"/>
<dbReference type="GO" id="GO:0008146">
    <property type="term" value="F:sulfotransferase activity"/>
    <property type="evidence" value="ECO:0007669"/>
    <property type="project" value="InterPro"/>
</dbReference>
<evidence type="ECO:0000259" key="6">
    <source>
        <dbReference type="Pfam" id="PF00685"/>
    </source>
</evidence>
<dbReference type="InterPro" id="IPR027417">
    <property type="entry name" value="P-loop_NTPase"/>
</dbReference>
<protein>
    <recommendedName>
        <fullName evidence="5">Sulfotransferase</fullName>
        <ecNumber evidence="5">2.8.2.-</ecNumber>
    </recommendedName>
</protein>
<comment type="similarity">
    <text evidence="2 5">Belongs to the sulfotransferase 1 family.</text>
</comment>
<dbReference type="RefSeq" id="XP_032119052.1">
    <property type="nucleotide sequence ID" value="XM_032263161.1"/>
</dbReference>
<sequence>MLQDSVQMSECLFFEGLPMPSILTNVETLCFAREEFLVRDDDVIIVSYPRSGTHWIIEILNLIHVNGDPTWIQTVPVFLRSPWIEDAHLQKDLINRNGPRLMVSHLPVQLFPRSYFNCNAKVVYILRNPKDIITSLYHVSRGFVCKKQPENFDEFLNRFIKGDVHYGSWFDHTLGWIKKRDMGSFLLIFYEELQRDPRGSVEKICQFLGKKLKPEEIDLVIRNSSFSAMKENKMSDHFAMDGRMQKVIIAPMLRKGVSGDWKNHFTVAQSEDFDKLFQEKMSRLDPGLFPWF</sequence>
<organism evidence="7 8">
    <name type="scientific">Sapajus apella</name>
    <name type="common">Brown-capped capuchin</name>
    <name type="synonym">Cebus apella</name>
    <dbReference type="NCBI Taxonomy" id="9515"/>
    <lineage>
        <taxon>Eukaryota</taxon>
        <taxon>Metazoa</taxon>
        <taxon>Chordata</taxon>
        <taxon>Craniata</taxon>
        <taxon>Vertebrata</taxon>
        <taxon>Euteleostomi</taxon>
        <taxon>Mammalia</taxon>
        <taxon>Eutheria</taxon>
        <taxon>Euarchontoglires</taxon>
        <taxon>Primates</taxon>
        <taxon>Haplorrhini</taxon>
        <taxon>Platyrrhini</taxon>
        <taxon>Cebidae</taxon>
        <taxon>Cebinae</taxon>
        <taxon>Sapajus</taxon>
    </lineage>
</organism>
<gene>
    <name evidence="8" type="primary">LOC116539917</name>
</gene>
<feature type="domain" description="Sulfotransferase" evidence="6">
    <location>
        <begin position="40"/>
        <end position="284"/>
    </location>
</feature>